<dbReference type="GO" id="GO:0005886">
    <property type="term" value="C:plasma membrane"/>
    <property type="evidence" value="ECO:0007669"/>
    <property type="project" value="TreeGrafter"/>
</dbReference>
<keyword evidence="8" id="KW-1185">Reference proteome</keyword>
<evidence type="ECO:0000313" key="8">
    <source>
        <dbReference type="Proteomes" id="UP000076837"/>
    </source>
</evidence>
<evidence type="ECO:0000256" key="6">
    <source>
        <dbReference type="SAM" id="Phobius"/>
    </source>
</evidence>
<evidence type="ECO:0000256" key="5">
    <source>
        <dbReference type="SAM" id="MobiDB-lite"/>
    </source>
</evidence>
<evidence type="ECO:0000256" key="4">
    <source>
        <dbReference type="ARBA" id="ARBA00023136"/>
    </source>
</evidence>
<protein>
    <submittedName>
        <fullName evidence="7">Transmembrane transport</fullName>
    </submittedName>
</protein>
<feature type="transmembrane region" description="Helical" evidence="6">
    <location>
        <begin position="209"/>
        <end position="231"/>
    </location>
</feature>
<dbReference type="PANTHER" id="PTHR23502:SF48">
    <property type="entry name" value="MULTIDRUG TRANSPORTER, PUTATIVE (AFU_ORTHOLOGUE AFUA_5G02700)-RELATED"/>
    <property type="match status" value="1"/>
</dbReference>
<dbReference type="Gene3D" id="1.20.1250.20">
    <property type="entry name" value="MFS general substrate transporter like domains"/>
    <property type="match status" value="1"/>
</dbReference>
<feature type="transmembrane region" description="Helical" evidence="6">
    <location>
        <begin position="184"/>
        <end position="203"/>
    </location>
</feature>
<proteinExistence type="predicted"/>
<dbReference type="OrthoDB" id="6770063at2759"/>
<organism evidence="7 8">
    <name type="scientific">Didymella rabiei</name>
    <name type="common">Chickpea ascochyta blight fungus</name>
    <name type="synonym">Mycosphaerella rabiei</name>
    <dbReference type="NCBI Taxonomy" id="5454"/>
    <lineage>
        <taxon>Eukaryota</taxon>
        <taxon>Fungi</taxon>
        <taxon>Dikarya</taxon>
        <taxon>Ascomycota</taxon>
        <taxon>Pezizomycotina</taxon>
        <taxon>Dothideomycetes</taxon>
        <taxon>Pleosporomycetidae</taxon>
        <taxon>Pleosporales</taxon>
        <taxon>Pleosporineae</taxon>
        <taxon>Didymellaceae</taxon>
        <taxon>Ascochyta</taxon>
    </lineage>
</organism>
<dbReference type="CDD" id="cd17323">
    <property type="entry name" value="MFS_Tpo1_MDR_like"/>
    <property type="match status" value="1"/>
</dbReference>
<feature type="transmembrane region" description="Helical" evidence="6">
    <location>
        <begin position="116"/>
        <end position="138"/>
    </location>
</feature>
<dbReference type="PROSITE" id="PS50850">
    <property type="entry name" value="MFS"/>
    <property type="match status" value="1"/>
</dbReference>
<feature type="transmembrane region" description="Helical" evidence="6">
    <location>
        <begin position="243"/>
        <end position="264"/>
    </location>
</feature>
<feature type="compositionally biased region" description="Polar residues" evidence="5">
    <location>
        <begin position="14"/>
        <end position="28"/>
    </location>
</feature>
<dbReference type="AlphaFoldDB" id="A0A163K5B7"/>
<feature type="transmembrane region" description="Helical" evidence="6">
    <location>
        <begin position="276"/>
        <end position="301"/>
    </location>
</feature>
<sequence>MAEEGLVQPKTRDFSSSSNPARTSSDTSASEHTHVDHEKHRPVVRETTHDGADVVNLPIRTLSNDANLEEYTQETLDGQIARIHTNKTGKIERYELVTWKVDDPENPKNWSKAYKWWCTMCVAITCFVVAFNSAVITADLEGVSETFHVSEEVSLLTITLFVVGFGVGPMAFAPFSEIWGRRPIYGVTLFFAVVFTIPGAVAQNIGTLLVTRFIAGVAFSAPMSLVGGTLADLWKNEERGVPMAAFSAAPFIGPGIGPLCGGFLGDAAGWRWLYWIQLILSAIVWILITFTVPETYTPTLLARRAKKMRKETGEDKYVTEQDIDTRPFSQRLTLFLIRPFQLLFRELIVFFISLYMSVLYGLLYMFFVAFPIVYQKGKGYSASSTGLMFIPLIVGVLLSAACAPLVNRHYMRLVKQHNGHPPAEARLYPMMLSCWFIPIGLFIFAWTSYADLHWAGPALGGFPVGFGFIFLYNSANNYLVDSYQHQAASALAAKTFIRSFWGASVVLFTNQMYDRLGDQWASTLLAFIGLACCAIPFVFFFHGAKIRAHSHYAYSEDEENKGEKQAA</sequence>
<dbReference type="FunFam" id="1.20.1250.20:FF:000011">
    <property type="entry name" value="MFS multidrug transporter, putative"/>
    <property type="match status" value="1"/>
</dbReference>
<keyword evidence="2 6" id="KW-0812">Transmembrane</keyword>
<feature type="transmembrane region" description="Helical" evidence="6">
    <location>
        <begin position="386"/>
        <end position="406"/>
    </location>
</feature>
<keyword evidence="3 6" id="KW-1133">Transmembrane helix</keyword>
<dbReference type="InterPro" id="IPR036259">
    <property type="entry name" value="MFS_trans_sf"/>
</dbReference>
<evidence type="ECO:0000313" key="7">
    <source>
        <dbReference type="EMBL" id="KZM26780.1"/>
    </source>
</evidence>
<comment type="caution">
    <text evidence="7">The sequence shown here is derived from an EMBL/GenBank/DDBJ whole genome shotgun (WGS) entry which is preliminary data.</text>
</comment>
<feature type="transmembrane region" description="Helical" evidence="6">
    <location>
        <begin position="347"/>
        <end position="374"/>
    </location>
</feature>
<reference evidence="7 8" key="1">
    <citation type="journal article" date="2016" name="Sci. Rep.">
        <title>Draft genome sequencing and secretome analysis of fungal phytopathogen Ascochyta rabiei provides insight into the necrotrophic effector repertoire.</title>
        <authorList>
            <person name="Verma S."/>
            <person name="Gazara R.K."/>
            <person name="Nizam S."/>
            <person name="Parween S."/>
            <person name="Chattopadhyay D."/>
            <person name="Verma P.K."/>
        </authorList>
    </citation>
    <scope>NUCLEOTIDE SEQUENCE [LARGE SCALE GENOMIC DNA]</scope>
    <source>
        <strain evidence="7 8">ArDII</strain>
    </source>
</reference>
<dbReference type="InterPro" id="IPR011701">
    <property type="entry name" value="MFS"/>
</dbReference>
<evidence type="ECO:0000256" key="2">
    <source>
        <dbReference type="ARBA" id="ARBA00022692"/>
    </source>
</evidence>
<dbReference type="SUPFAM" id="SSF103473">
    <property type="entry name" value="MFS general substrate transporter"/>
    <property type="match status" value="1"/>
</dbReference>
<dbReference type="GO" id="GO:0022857">
    <property type="term" value="F:transmembrane transporter activity"/>
    <property type="evidence" value="ECO:0007669"/>
    <property type="project" value="InterPro"/>
</dbReference>
<evidence type="ECO:0000256" key="1">
    <source>
        <dbReference type="ARBA" id="ARBA00004141"/>
    </source>
</evidence>
<keyword evidence="4 6" id="KW-0472">Membrane</keyword>
<feature type="transmembrane region" description="Helical" evidence="6">
    <location>
        <begin position="520"/>
        <end position="541"/>
    </location>
</feature>
<dbReference type="STRING" id="5454.A0A163K5B7"/>
<accession>A0A163K5B7</accession>
<name>A0A163K5B7_DIDRA</name>
<feature type="transmembrane region" description="Helical" evidence="6">
    <location>
        <begin position="452"/>
        <end position="475"/>
    </location>
</feature>
<comment type="subcellular location">
    <subcellularLocation>
        <location evidence="1">Membrane</location>
        <topology evidence="1">Multi-pass membrane protein</topology>
    </subcellularLocation>
</comment>
<dbReference type="Pfam" id="PF07690">
    <property type="entry name" value="MFS_1"/>
    <property type="match status" value="1"/>
</dbReference>
<gene>
    <name evidence="7" type="ORF">ST47_g2087</name>
</gene>
<feature type="transmembrane region" description="Helical" evidence="6">
    <location>
        <begin position="153"/>
        <end position="172"/>
    </location>
</feature>
<dbReference type="Proteomes" id="UP000076837">
    <property type="component" value="Unassembled WGS sequence"/>
</dbReference>
<feature type="transmembrane region" description="Helical" evidence="6">
    <location>
        <begin position="427"/>
        <end position="446"/>
    </location>
</feature>
<feature type="region of interest" description="Disordered" evidence="5">
    <location>
        <begin position="1"/>
        <end position="50"/>
    </location>
</feature>
<feature type="compositionally biased region" description="Basic and acidic residues" evidence="5">
    <location>
        <begin position="29"/>
        <end position="50"/>
    </location>
</feature>
<dbReference type="PANTHER" id="PTHR23502">
    <property type="entry name" value="MAJOR FACILITATOR SUPERFAMILY"/>
    <property type="match status" value="1"/>
</dbReference>
<feature type="transmembrane region" description="Helical" evidence="6">
    <location>
        <begin position="487"/>
        <end position="508"/>
    </location>
</feature>
<dbReference type="EMBL" id="JYNV01000096">
    <property type="protein sequence ID" value="KZM26780.1"/>
    <property type="molecule type" value="Genomic_DNA"/>
</dbReference>
<evidence type="ECO:0000256" key="3">
    <source>
        <dbReference type="ARBA" id="ARBA00022989"/>
    </source>
</evidence>
<dbReference type="InterPro" id="IPR020846">
    <property type="entry name" value="MFS_dom"/>
</dbReference>